<keyword evidence="1 8" id="KW-0444">Lipid biosynthesis</keyword>
<feature type="domain" description="4'-phosphopantetheinyl transferase" evidence="9">
    <location>
        <begin position="5"/>
        <end position="108"/>
    </location>
</feature>
<evidence type="ECO:0000256" key="8">
    <source>
        <dbReference type="HAMAP-Rule" id="MF_00101"/>
    </source>
</evidence>
<comment type="catalytic activity">
    <reaction evidence="8">
        <text>apo-[ACP] + CoA = holo-[ACP] + adenosine 3',5'-bisphosphate + H(+)</text>
        <dbReference type="Rhea" id="RHEA:12068"/>
        <dbReference type="Rhea" id="RHEA-COMP:9685"/>
        <dbReference type="Rhea" id="RHEA-COMP:9690"/>
        <dbReference type="ChEBI" id="CHEBI:15378"/>
        <dbReference type="ChEBI" id="CHEBI:29999"/>
        <dbReference type="ChEBI" id="CHEBI:57287"/>
        <dbReference type="ChEBI" id="CHEBI:58343"/>
        <dbReference type="ChEBI" id="CHEBI:64479"/>
        <dbReference type="EC" id="2.7.8.7"/>
    </reaction>
</comment>
<dbReference type="GO" id="GO:0008897">
    <property type="term" value="F:holo-[acyl-carrier-protein] synthase activity"/>
    <property type="evidence" value="ECO:0007669"/>
    <property type="project" value="UniProtKB-UniRule"/>
</dbReference>
<evidence type="ECO:0000256" key="6">
    <source>
        <dbReference type="ARBA" id="ARBA00023098"/>
    </source>
</evidence>
<evidence type="ECO:0000313" key="11">
    <source>
        <dbReference type="Proteomes" id="UP000216871"/>
    </source>
</evidence>
<dbReference type="SUPFAM" id="SSF56214">
    <property type="entry name" value="4'-phosphopantetheinyl transferase"/>
    <property type="match status" value="1"/>
</dbReference>
<comment type="similarity">
    <text evidence="8">Belongs to the P-Pant transferase superfamily. AcpS family.</text>
</comment>
<comment type="function">
    <text evidence="8">Transfers the 4'-phosphopantetheine moiety from coenzyme A to a Ser of acyl-carrier-protein.</text>
</comment>
<comment type="subcellular location">
    <subcellularLocation>
        <location evidence="8">Cytoplasm</location>
    </subcellularLocation>
</comment>
<dbReference type="Proteomes" id="UP000216871">
    <property type="component" value="Unassembled WGS sequence"/>
</dbReference>
<evidence type="ECO:0000256" key="7">
    <source>
        <dbReference type="ARBA" id="ARBA00023160"/>
    </source>
</evidence>
<sequence>MGVCGLGHDVVDVSAFAAQLAEPGTRMRALFSVREVRQASERARSKGDGEAVHLAAKWAGKEAFLKAWCEALGSADSPFTLDDFPWREVEVLDDSHGVPHVTLSGEVALTFRDGGVARRQANAGVEAIPSVHISLSHDGPVASAVVIIDVG</sequence>
<keyword evidence="6 8" id="KW-0443">Lipid metabolism</keyword>
<feature type="binding site" evidence="8">
    <location>
        <position position="62"/>
    </location>
    <ligand>
        <name>Mg(2+)</name>
        <dbReference type="ChEBI" id="CHEBI:18420"/>
    </ligand>
</feature>
<evidence type="ECO:0000256" key="3">
    <source>
        <dbReference type="ARBA" id="ARBA00022723"/>
    </source>
</evidence>
<dbReference type="InterPro" id="IPR004568">
    <property type="entry name" value="Ppantetheine-prot_Trfase_dom"/>
</dbReference>
<gene>
    <name evidence="8" type="primary">acpS</name>
    <name evidence="10" type="ORF">BMYO_0538</name>
</gene>
<keyword evidence="3 8" id="KW-0479">Metal-binding</keyword>
<organism evidence="10 11">
    <name type="scientific">Bifidobacterium myosotis</name>
    <dbReference type="NCBI Taxonomy" id="1630166"/>
    <lineage>
        <taxon>Bacteria</taxon>
        <taxon>Bacillati</taxon>
        <taxon>Actinomycetota</taxon>
        <taxon>Actinomycetes</taxon>
        <taxon>Bifidobacteriales</taxon>
        <taxon>Bifidobacteriaceae</taxon>
        <taxon>Bifidobacterium</taxon>
    </lineage>
</organism>
<accession>A0A261FQ26</accession>
<comment type="cofactor">
    <cofactor evidence="8">
        <name>Mg(2+)</name>
        <dbReference type="ChEBI" id="CHEBI:18420"/>
    </cofactor>
</comment>
<comment type="caution">
    <text evidence="10">The sequence shown here is derived from an EMBL/GenBank/DDBJ whole genome shotgun (WGS) entry which is preliminary data.</text>
</comment>
<dbReference type="Pfam" id="PF01648">
    <property type="entry name" value="ACPS"/>
    <property type="match status" value="1"/>
</dbReference>
<dbReference type="HAMAP" id="MF_00101">
    <property type="entry name" value="AcpS"/>
    <property type="match status" value="1"/>
</dbReference>
<dbReference type="GO" id="GO:0000287">
    <property type="term" value="F:magnesium ion binding"/>
    <property type="evidence" value="ECO:0007669"/>
    <property type="project" value="UniProtKB-UniRule"/>
</dbReference>
<keyword evidence="7 8" id="KW-0275">Fatty acid biosynthesis</keyword>
<keyword evidence="11" id="KW-1185">Reference proteome</keyword>
<keyword evidence="5 8" id="KW-0460">Magnesium</keyword>
<proteinExistence type="inferred from homology"/>
<dbReference type="InterPro" id="IPR008278">
    <property type="entry name" value="4-PPantetheinyl_Trfase_dom"/>
</dbReference>
<dbReference type="InterPro" id="IPR037143">
    <property type="entry name" value="4-PPantetheinyl_Trfase_dom_sf"/>
</dbReference>
<evidence type="ECO:0000259" key="9">
    <source>
        <dbReference type="Pfam" id="PF01648"/>
    </source>
</evidence>
<dbReference type="InterPro" id="IPR002582">
    <property type="entry name" value="ACPS"/>
</dbReference>
<dbReference type="EMBL" id="MWWW01000004">
    <property type="protein sequence ID" value="OZG61239.1"/>
    <property type="molecule type" value="Genomic_DNA"/>
</dbReference>
<evidence type="ECO:0000256" key="2">
    <source>
        <dbReference type="ARBA" id="ARBA00022679"/>
    </source>
</evidence>
<dbReference type="Gene3D" id="3.90.470.20">
    <property type="entry name" value="4'-phosphopantetheinyl transferase domain"/>
    <property type="match status" value="1"/>
</dbReference>
<dbReference type="NCBIfam" id="TIGR00556">
    <property type="entry name" value="pantethn_trn"/>
    <property type="match status" value="1"/>
</dbReference>
<dbReference type="EC" id="2.7.8.7" evidence="8"/>
<keyword evidence="8" id="KW-0963">Cytoplasm</keyword>
<name>A0A261FQ26_9BIFI</name>
<evidence type="ECO:0000313" key="10">
    <source>
        <dbReference type="EMBL" id="OZG61239.1"/>
    </source>
</evidence>
<dbReference type="RefSeq" id="WP_094667046.1">
    <property type="nucleotide sequence ID" value="NZ_MWWW01000004.1"/>
</dbReference>
<evidence type="ECO:0000256" key="4">
    <source>
        <dbReference type="ARBA" id="ARBA00022832"/>
    </source>
</evidence>
<dbReference type="GO" id="GO:0006633">
    <property type="term" value="P:fatty acid biosynthetic process"/>
    <property type="evidence" value="ECO:0007669"/>
    <property type="project" value="UniProtKB-UniRule"/>
</dbReference>
<feature type="binding site" evidence="8">
    <location>
        <position position="9"/>
    </location>
    <ligand>
        <name>Mg(2+)</name>
        <dbReference type="ChEBI" id="CHEBI:18420"/>
    </ligand>
</feature>
<keyword evidence="2 8" id="KW-0808">Transferase</keyword>
<evidence type="ECO:0000256" key="5">
    <source>
        <dbReference type="ARBA" id="ARBA00022842"/>
    </source>
</evidence>
<dbReference type="GO" id="GO:0005737">
    <property type="term" value="C:cytoplasm"/>
    <property type="evidence" value="ECO:0007669"/>
    <property type="project" value="UniProtKB-SubCell"/>
</dbReference>
<dbReference type="AlphaFoldDB" id="A0A261FQ26"/>
<evidence type="ECO:0000256" key="1">
    <source>
        <dbReference type="ARBA" id="ARBA00022516"/>
    </source>
</evidence>
<keyword evidence="4 8" id="KW-0276">Fatty acid metabolism</keyword>
<reference evidence="10 11" key="1">
    <citation type="journal article" date="2017" name="BMC Genomics">
        <title>Comparative genomic and phylogenomic analyses of the Bifidobacteriaceae family.</title>
        <authorList>
            <person name="Lugli G.A."/>
            <person name="Milani C."/>
            <person name="Turroni F."/>
            <person name="Duranti S."/>
            <person name="Mancabelli L."/>
            <person name="Mangifesta M."/>
            <person name="Ferrario C."/>
            <person name="Modesto M."/>
            <person name="Mattarelli P."/>
            <person name="Jiri K."/>
            <person name="van Sinderen D."/>
            <person name="Ventura M."/>
        </authorList>
    </citation>
    <scope>NUCLEOTIDE SEQUENCE [LARGE SCALE GENOMIC DNA]</scope>
    <source>
        <strain evidence="10 11">DSM 100196</strain>
    </source>
</reference>
<protein>
    <recommendedName>
        <fullName evidence="8">Holo-[acyl-carrier-protein] synthase</fullName>
        <shortName evidence="8">Holo-ACP synthase</shortName>
        <ecNumber evidence="8">2.7.8.7</ecNumber>
    </recommendedName>
    <alternativeName>
        <fullName evidence="8">4'-phosphopantetheinyl transferase AcpS</fullName>
    </alternativeName>
</protein>
<dbReference type="OrthoDB" id="517356at2"/>